<evidence type="ECO:0000259" key="3">
    <source>
        <dbReference type="PROSITE" id="PS50048"/>
    </source>
</evidence>
<dbReference type="Gene3D" id="4.10.240.10">
    <property type="entry name" value="Zn(2)-C6 fungal-type DNA-binding domain"/>
    <property type="match status" value="1"/>
</dbReference>
<dbReference type="AlphaFoldDB" id="A0A6G1JLE1"/>
<dbReference type="InterPro" id="IPR036864">
    <property type="entry name" value="Zn2-C6_fun-type_DNA-bd_sf"/>
</dbReference>
<dbReference type="GO" id="GO:0000981">
    <property type="term" value="F:DNA-binding transcription factor activity, RNA polymerase II-specific"/>
    <property type="evidence" value="ECO:0007669"/>
    <property type="project" value="InterPro"/>
</dbReference>
<dbReference type="PROSITE" id="PS00463">
    <property type="entry name" value="ZN2_CY6_FUNGAL_1"/>
    <property type="match status" value="1"/>
</dbReference>
<sequence>MRTSNGCWTCRLRRKKCDEYRPICHACAALDITCHFDQDNKPDWMDSGVKQEEMAEKLKSEIKENARRRRGVRVYAPGQRKSASDASAEERSIPLRDVSMDLDTPVCDVLQATSDIHSNGTEPSPDQTASKPQRACSKIAFERSDTVLLAFYLENLLPFLFPFYRPSLLEGGRAWIFELMISSPVVRQATLCQSSYFFSLARGTTNHEAVWNEVLSQTTDALGVLRHALQVIEGSGVGEHLHGAVRIMASIMQMQRFEIAVLSFQNWQNHLNASLALFEQLLHSIDDSEDHMSLFEAIMSRLGPSSSSWSWFSRNGHIPSAEQAAFHFSSTLVIFDDIIASTALREQPKLLEYHQSLLGSSEDGNEPLVNLDAVVGLKSEILLHIGAISALEAWKQRCKAAGNLDVVELVHRATVIKESLLADLMWLETNPKTHSRGTASFLDVFPPSPDHISLVSRVWAHAALMYLSIVVSGWQPASGDVRYHVSQIVDLLKLQASPALLRTMVWPFCVAGCLAEPAQEACFRRMVRVLQPASIFGTLHKALEIMENVWRVRDKDTPHRDLAMCFRLQEEVVLLV</sequence>
<dbReference type="GO" id="GO:0008270">
    <property type="term" value="F:zinc ion binding"/>
    <property type="evidence" value="ECO:0007669"/>
    <property type="project" value="InterPro"/>
</dbReference>
<dbReference type="GO" id="GO:0005634">
    <property type="term" value="C:nucleus"/>
    <property type="evidence" value="ECO:0007669"/>
    <property type="project" value="UniProtKB-SubCell"/>
</dbReference>
<evidence type="ECO:0000256" key="2">
    <source>
        <dbReference type="ARBA" id="ARBA00023242"/>
    </source>
</evidence>
<keyword evidence="2" id="KW-0539">Nucleus</keyword>
<dbReference type="InterPro" id="IPR001138">
    <property type="entry name" value="Zn2Cys6_DnaBD"/>
</dbReference>
<dbReference type="InterPro" id="IPR021858">
    <property type="entry name" value="Fun_TF"/>
</dbReference>
<dbReference type="EMBL" id="MU005570">
    <property type="protein sequence ID" value="KAF2691248.1"/>
    <property type="molecule type" value="Genomic_DNA"/>
</dbReference>
<dbReference type="PANTHER" id="PTHR37534">
    <property type="entry name" value="TRANSCRIPTIONAL ACTIVATOR PROTEIN UGA3"/>
    <property type="match status" value="1"/>
</dbReference>
<dbReference type="Pfam" id="PF11951">
    <property type="entry name" value="Fungal_trans_2"/>
    <property type="match status" value="1"/>
</dbReference>
<keyword evidence="5" id="KW-1185">Reference proteome</keyword>
<name>A0A6G1JLE1_9PLEO</name>
<dbReference type="SUPFAM" id="SSF57701">
    <property type="entry name" value="Zn2/Cys6 DNA-binding domain"/>
    <property type="match status" value="1"/>
</dbReference>
<dbReference type="Pfam" id="PF00172">
    <property type="entry name" value="Zn_clus"/>
    <property type="match status" value="1"/>
</dbReference>
<reference evidence="4" key="1">
    <citation type="journal article" date="2020" name="Stud. Mycol.">
        <title>101 Dothideomycetes genomes: a test case for predicting lifestyles and emergence of pathogens.</title>
        <authorList>
            <person name="Haridas S."/>
            <person name="Albert R."/>
            <person name="Binder M."/>
            <person name="Bloem J."/>
            <person name="Labutti K."/>
            <person name="Salamov A."/>
            <person name="Andreopoulos B."/>
            <person name="Baker S."/>
            <person name="Barry K."/>
            <person name="Bills G."/>
            <person name="Bluhm B."/>
            <person name="Cannon C."/>
            <person name="Castanera R."/>
            <person name="Culley D."/>
            <person name="Daum C."/>
            <person name="Ezra D."/>
            <person name="Gonzalez J."/>
            <person name="Henrissat B."/>
            <person name="Kuo A."/>
            <person name="Liang C."/>
            <person name="Lipzen A."/>
            <person name="Lutzoni F."/>
            <person name="Magnuson J."/>
            <person name="Mondo S."/>
            <person name="Nolan M."/>
            <person name="Ohm R."/>
            <person name="Pangilinan J."/>
            <person name="Park H.-J."/>
            <person name="Ramirez L."/>
            <person name="Alfaro M."/>
            <person name="Sun H."/>
            <person name="Tritt A."/>
            <person name="Yoshinaga Y."/>
            <person name="Zwiers L.-H."/>
            <person name="Turgeon B."/>
            <person name="Goodwin S."/>
            <person name="Spatafora J."/>
            <person name="Crous P."/>
            <person name="Grigoriev I."/>
        </authorList>
    </citation>
    <scope>NUCLEOTIDE SEQUENCE</scope>
    <source>
        <strain evidence="4">CBS 122367</strain>
    </source>
</reference>
<feature type="domain" description="Zn(2)-C6 fungal-type" evidence="3">
    <location>
        <begin position="6"/>
        <end position="36"/>
    </location>
</feature>
<evidence type="ECO:0000313" key="4">
    <source>
        <dbReference type="EMBL" id="KAF2691248.1"/>
    </source>
</evidence>
<evidence type="ECO:0000256" key="1">
    <source>
        <dbReference type="ARBA" id="ARBA00004123"/>
    </source>
</evidence>
<dbReference type="OrthoDB" id="5213892at2759"/>
<organism evidence="4 5">
    <name type="scientific">Lentithecium fluviatile CBS 122367</name>
    <dbReference type="NCBI Taxonomy" id="1168545"/>
    <lineage>
        <taxon>Eukaryota</taxon>
        <taxon>Fungi</taxon>
        <taxon>Dikarya</taxon>
        <taxon>Ascomycota</taxon>
        <taxon>Pezizomycotina</taxon>
        <taxon>Dothideomycetes</taxon>
        <taxon>Pleosporomycetidae</taxon>
        <taxon>Pleosporales</taxon>
        <taxon>Massarineae</taxon>
        <taxon>Lentitheciaceae</taxon>
        <taxon>Lentithecium</taxon>
    </lineage>
</organism>
<gene>
    <name evidence="4" type="ORF">K458DRAFT_438898</name>
</gene>
<dbReference type="PROSITE" id="PS50048">
    <property type="entry name" value="ZN2_CY6_FUNGAL_2"/>
    <property type="match status" value="1"/>
</dbReference>
<dbReference type="CDD" id="cd00067">
    <property type="entry name" value="GAL4"/>
    <property type="match status" value="1"/>
</dbReference>
<comment type="subcellular location">
    <subcellularLocation>
        <location evidence="1">Nucleus</location>
    </subcellularLocation>
</comment>
<protein>
    <recommendedName>
        <fullName evidence="3">Zn(2)-C6 fungal-type domain-containing protein</fullName>
    </recommendedName>
</protein>
<dbReference type="SMART" id="SM00066">
    <property type="entry name" value="GAL4"/>
    <property type="match status" value="1"/>
</dbReference>
<proteinExistence type="predicted"/>
<accession>A0A6G1JLE1</accession>
<dbReference type="Proteomes" id="UP000799291">
    <property type="component" value="Unassembled WGS sequence"/>
</dbReference>
<evidence type="ECO:0000313" key="5">
    <source>
        <dbReference type="Proteomes" id="UP000799291"/>
    </source>
</evidence>
<dbReference type="PANTHER" id="PTHR37534:SF20">
    <property type="entry name" value="PRO1A C6 ZINK-FINGER PROTEIN"/>
    <property type="match status" value="1"/>
</dbReference>